<evidence type="ECO:0000313" key="2">
    <source>
        <dbReference type="EMBL" id="OJX57167.1"/>
    </source>
</evidence>
<dbReference type="EMBL" id="MKVH01000024">
    <property type="protein sequence ID" value="OJX57167.1"/>
    <property type="molecule type" value="Genomic_DNA"/>
</dbReference>
<evidence type="ECO:0000313" key="3">
    <source>
        <dbReference type="Proteomes" id="UP000184233"/>
    </source>
</evidence>
<organism evidence="2 3">
    <name type="scientific">Candidatus Kapaibacterium thiocyanatum</name>
    <dbReference type="NCBI Taxonomy" id="1895771"/>
    <lineage>
        <taxon>Bacteria</taxon>
        <taxon>Pseudomonadati</taxon>
        <taxon>Candidatus Kapaibacteriota</taxon>
        <taxon>Candidatus Kapaibacteriia</taxon>
        <taxon>Candidatus Kapaibacteriales</taxon>
        <taxon>Candidatus Kapaibacteriaceae</taxon>
        <taxon>Candidatus Kapaibacterium</taxon>
    </lineage>
</organism>
<reference evidence="2 3" key="1">
    <citation type="submission" date="2016-09" db="EMBL/GenBank/DDBJ databases">
        <title>Genome-resolved meta-omics ties microbial dynamics to process performance in biotechnology for thiocyanate degradation.</title>
        <authorList>
            <person name="Kantor R.S."/>
            <person name="Huddy R.J."/>
            <person name="Iyer R."/>
            <person name="Thomas B.C."/>
            <person name="Brown C.T."/>
            <person name="Anantharaman K."/>
            <person name="Tringe S."/>
            <person name="Hettich R.L."/>
            <person name="Harrison S.T."/>
            <person name="Banfield J.F."/>
        </authorList>
    </citation>
    <scope>NUCLEOTIDE SEQUENCE [LARGE SCALE GENOMIC DNA]</scope>
    <source>
        <strain evidence="2">59-99</strain>
    </source>
</reference>
<proteinExistence type="predicted"/>
<gene>
    <name evidence="2" type="ORF">BGO89_11740</name>
</gene>
<sequence>MFIILAGMTMSSASASAQANCDCPVTMQRVKVIDICFEGQIRQVEVTYCNETFCPPRVIPDPCNVPNVPISARTVIWRICPIGFATPNAQGLMNATVAAMGLCCGNKAGIFDCTIVAPEYNWIVRWPKCVYFDAAGCLNACPNTPCCGALVRFRPNFPMPGQCETTILADCSDPTPCPPPPAGFNCLQLDCHYPINCCW</sequence>
<accession>A0A1M3KXQ3</accession>
<evidence type="ECO:0000256" key="1">
    <source>
        <dbReference type="SAM" id="SignalP"/>
    </source>
</evidence>
<name>A0A1M3KXQ3_9BACT</name>
<keyword evidence="1" id="KW-0732">Signal</keyword>
<feature type="chain" id="PRO_5012521950" evidence="1">
    <location>
        <begin position="20"/>
        <end position="199"/>
    </location>
</feature>
<dbReference type="Proteomes" id="UP000184233">
    <property type="component" value="Unassembled WGS sequence"/>
</dbReference>
<feature type="signal peptide" evidence="1">
    <location>
        <begin position="1"/>
        <end position="19"/>
    </location>
</feature>
<protein>
    <submittedName>
        <fullName evidence="2">Uncharacterized protein</fullName>
    </submittedName>
</protein>
<dbReference type="AlphaFoldDB" id="A0A1M3KXQ3"/>
<comment type="caution">
    <text evidence="2">The sequence shown here is derived from an EMBL/GenBank/DDBJ whole genome shotgun (WGS) entry which is preliminary data.</text>
</comment>